<dbReference type="InterPro" id="IPR036291">
    <property type="entry name" value="NAD(P)-bd_dom_sf"/>
</dbReference>
<dbReference type="OMA" id="PWKIRAN"/>
<dbReference type="AlphaFoldDB" id="A0A3E2GUB4"/>
<keyword evidence="2" id="KW-0521">NADP</keyword>
<dbReference type="OrthoDB" id="2898618at2759"/>
<evidence type="ECO:0000313" key="5">
    <source>
        <dbReference type="Proteomes" id="UP000258309"/>
    </source>
</evidence>
<dbReference type="PANTHER" id="PTHR43618">
    <property type="entry name" value="7-ALPHA-HYDROXYSTEROID DEHYDROGENASE"/>
    <property type="match status" value="1"/>
</dbReference>
<evidence type="ECO:0000256" key="2">
    <source>
        <dbReference type="ARBA" id="ARBA00022857"/>
    </source>
</evidence>
<dbReference type="PROSITE" id="PS00061">
    <property type="entry name" value="ADH_SHORT"/>
    <property type="match status" value="1"/>
</dbReference>
<name>A0A3E2GUB4_SCYLI</name>
<dbReference type="STRING" id="5539.A0A3E2GUB4"/>
<accession>A0A3E2GUB4</accession>
<dbReference type="InterPro" id="IPR052178">
    <property type="entry name" value="Sec_Metab_Biosynth_SDR"/>
</dbReference>
<dbReference type="GO" id="GO:0016491">
    <property type="term" value="F:oxidoreductase activity"/>
    <property type="evidence" value="ECO:0007669"/>
    <property type="project" value="UniProtKB-KW"/>
</dbReference>
<dbReference type="InterPro" id="IPR002347">
    <property type="entry name" value="SDR_fam"/>
</dbReference>
<reference evidence="4 5" key="1">
    <citation type="submission" date="2018-05" db="EMBL/GenBank/DDBJ databases">
        <title>Draft genome sequence of Scytalidium lignicola DSM 105466, a ubiquitous saprotrophic fungus.</title>
        <authorList>
            <person name="Buettner E."/>
            <person name="Gebauer A.M."/>
            <person name="Hofrichter M."/>
            <person name="Liers C."/>
            <person name="Kellner H."/>
        </authorList>
    </citation>
    <scope>NUCLEOTIDE SEQUENCE [LARGE SCALE GENOMIC DNA]</scope>
    <source>
        <strain evidence="4 5">DSM 105466</strain>
    </source>
</reference>
<dbReference type="Gene3D" id="3.40.50.720">
    <property type="entry name" value="NAD(P)-binding Rossmann-like Domain"/>
    <property type="match status" value="1"/>
</dbReference>
<dbReference type="Proteomes" id="UP000258309">
    <property type="component" value="Unassembled WGS sequence"/>
</dbReference>
<dbReference type="PANTHER" id="PTHR43618:SF18">
    <property type="entry name" value="SHORT CHAIN DEHYDROGENASE_REDUCTASE FAMILY (AFU_ORTHOLOGUE AFUA_5G12480)"/>
    <property type="match status" value="1"/>
</dbReference>
<dbReference type="SUPFAM" id="SSF51735">
    <property type="entry name" value="NAD(P)-binding Rossmann-fold domains"/>
    <property type="match status" value="1"/>
</dbReference>
<evidence type="ECO:0000256" key="3">
    <source>
        <dbReference type="ARBA" id="ARBA00023002"/>
    </source>
</evidence>
<comment type="similarity">
    <text evidence="1">Belongs to the short-chain dehydrogenases/reductases (SDR) family.</text>
</comment>
<gene>
    <name evidence="4" type="ORF">B7463_g11625</name>
</gene>
<dbReference type="InterPro" id="IPR020904">
    <property type="entry name" value="Sc_DH/Rdtase_CS"/>
</dbReference>
<dbReference type="Pfam" id="PF13561">
    <property type="entry name" value="adh_short_C2"/>
    <property type="match status" value="1"/>
</dbReference>
<proteinExistence type="inferred from homology"/>
<feature type="non-terminal residue" evidence="4">
    <location>
        <position position="1"/>
    </location>
</feature>
<comment type="caution">
    <text evidence="4">The sequence shown here is derived from an EMBL/GenBank/DDBJ whole genome shotgun (WGS) entry which is preliminary data.</text>
</comment>
<dbReference type="PRINTS" id="PR00081">
    <property type="entry name" value="GDHRDH"/>
</dbReference>
<keyword evidence="3" id="KW-0560">Oxidoreductase</keyword>
<dbReference type="CDD" id="cd05233">
    <property type="entry name" value="SDR_c"/>
    <property type="match status" value="1"/>
</dbReference>
<evidence type="ECO:0000313" key="4">
    <source>
        <dbReference type="EMBL" id="RFU24709.1"/>
    </source>
</evidence>
<feature type="non-terminal residue" evidence="4">
    <location>
        <position position="285"/>
    </location>
</feature>
<dbReference type="EMBL" id="NCSJ02000411">
    <property type="protein sequence ID" value="RFU24709.1"/>
    <property type="molecule type" value="Genomic_DNA"/>
</dbReference>
<organism evidence="4 5">
    <name type="scientific">Scytalidium lignicola</name>
    <name type="common">Hyphomycete</name>
    <dbReference type="NCBI Taxonomy" id="5539"/>
    <lineage>
        <taxon>Eukaryota</taxon>
        <taxon>Fungi</taxon>
        <taxon>Dikarya</taxon>
        <taxon>Ascomycota</taxon>
        <taxon>Pezizomycotina</taxon>
        <taxon>Leotiomycetes</taxon>
        <taxon>Leotiomycetes incertae sedis</taxon>
        <taxon>Scytalidium</taxon>
    </lineage>
</organism>
<protein>
    <submittedName>
        <fullName evidence="4">Uncharacterized protein</fullName>
    </submittedName>
</protein>
<sequence length="285" mass="29685">MATASIKAANLFNVEGLVAVITGGGTGIGLMMARALAVNGAHKVYIIGRRKHVLEAAAASVNTGNIIPLAGDVTSREEIANIVDIIKKETGYINVLVANSGVLGPQAKPAIRDATSIEEVQKAFEAADFKDYADTFAVNTVSVWYNIVAFLGLLDAGNKKGNVIQKSQVIATSSIGGFNRSTPGGFAYGQSKAATTHMMKQLATNLVPFSIRSNVIAPGLFPSELAAGIIGDGVMPKEKVPLERVGTEEDMAGAILFLSSRAGAYLSGNVLVIDGGRLSIFPSSY</sequence>
<evidence type="ECO:0000256" key="1">
    <source>
        <dbReference type="ARBA" id="ARBA00006484"/>
    </source>
</evidence>
<keyword evidence="5" id="KW-1185">Reference proteome</keyword>